<dbReference type="PROSITE" id="PS50883">
    <property type="entry name" value="EAL"/>
    <property type="match status" value="1"/>
</dbReference>
<dbReference type="GO" id="GO:0016020">
    <property type="term" value="C:membrane"/>
    <property type="evidence" value="ECO:0007669"/>
    <property type="project" value="UniProtKB-UniRule"/>
</dbReference>
<keyword evidence="1" id="KW-0812">Transmembrane</keyword>
<dbReference type="InterPro" id="IPR005330">
    <property type="entry name" value="MHYT_dom"/>
</dbReference>
<evidence type="ECO:0000259" key="4">
    <source>
        <dbReference type="PROSITE" id="PS50924"/>
    </source>
</evidence>
<evidence type="ECO:0000256" key="1">
    <source>
        <dbReference type="PROSITE-ProRule" id="PRU00244"/>
    </source>
</evidence>
<gene>
    <name evidence="5" type="ORF">HKX06_03135</name>
    <name evidence="6" type="ORF">I6G38_11055</name>
</gene>
<dbReference type="InterPro" id="IPR035965">
    <property type="entry name" value="PAS-like_dom_sf"/>
</dbReference>
<dbReference type="InterPro" id="IPR043128">
    <property type="entry name" value="Rev_trsase/Diguanyl_cyclase"/>
</dbReference>
<dbReference type="PANTHER" id="PTHR44757">
    <property type="entry name" value="DIGUANYLATE CYCLASE DGCP"/>
    <property type="match status" value="1"/>
</dbReference>
<feature type="domain" description="GGDEF" evidence="3">
    <location>
        <begin position="409"/>
        <end position="539"/>
    </location>
</feature>
<feature type="transmembrane region" description="Helical" evidence="1">
    <location>
        <begin position="225"/>
        <end position="245"/>
    </location>
</feature>
<accession>A0A7Y2KLW2</accession>
<dbReference type="SMART" id="SM00267">
    <property type="entry name" value="GGDEF"/>
    <property type="match status" value="1"/>
</dbReference>
<dbReference type="PROSITE" id="PS50924">
    <property type="entry name" value="MHYT"/>
    <property type="match status" value="1"/>
</dbReference>
<dbReference type="Pfam" id="PF00990">
    <property type="entry name" value="GGDEF"/>
    <property type="match status" value="1"/>
</dbReference>
<dbReference type="InterPro" id="IPR052155">
    <property type="entry name" value="Biofilm_reg_signaling"/>
</dbReference>
<dbReference type="SUPFAM" id="SSF55785">
    <property type="entry name" value="PYP-like sensor domain (PAS domain)"/>
    <property type="match status" value="1"/>
</dbReference>
<reference evidence="6 8" key="2">
    <citation type="submission" date="2020-12" db="EMBL/GenBank/DDBJ databases">
        <title>FDA dAtabase for Regulatory Grade micrObial Sequences (FDA-ARGOS): Supporting development and validation of Infectious Disease Dx tests.</title>
        <authorList>
            <person name="Sproer C."/>
            <person name="Gronow S."/>
            <person name="Severitt S."/>
            <person name="Schroder I."/>
            <person name="Tallon L."/>
            <person name="Sadzewicz L."/>
            <person name="Zhao X."/>
            <person name="Boylan J."/>
            <person name="Ott S."/>
            <person name="Bowen H."/>
            <person name="Vavikolanu K."/>
            <person name="Mehta A."/>
            <person name="Aluvathingal J."/>
            <person name="Nadendla S."/>
            <person name="Lowell S."/>
            <person name="Myers T."/>
            <person name="Yan Y."/>
            <person name="Sichtig H."/>
        </authorList>
    </citation>
    <scope>NUCLEOTIDE SEQUENCE [LARGE SCALE GENOMIC DNA]</scope>
    <source>
        <strain evidence="6 8">FDAARGOS_881</strain>
    </source>
</reference>
<dbReference type="Proteomes" id="UP000550136">
    <property type="component" value="Unassembled WGS sequence"/>
</dbReference>
<dbReference type="AlphaFoldDB" id="A0A7Y2KLW2"/>
<dbReference type="InterPro" id="IPR001633">
    <property type="entry name" value="EAL_dom"/>
</dbReference>
<dbReference type="Gene3D" id="3.20.20.450">
    <property type="entry name" value="EAL domain"/>
    <property type="match status" value="1"/>
</dbReference>
<feature type="transmembrane region" description="Helical" evidence="1">
    <location>
        <begin position="61"/>
        <end position="81"/>
    </location>
</feature>
<name>A0A7Y2KLW2_SPHPI</name>
<organism evidence="5 7">
    <name type="scientific">Sphingomonas paucimobilis</name>
    <name type="common">Pseudomonas paucimobilis</name>
    <dbReference type="NCBI Taxonomy" id="13689"/>
    <lineage>
        <taxon>Bacteria</taxon>
        <taxon>Pseudomonadati</taxon>
        <taxon>Pseudomonadota</taxon>
        <taxon>Alphaproteobacteria</taxon>
        <taxon>Sphingomonadales</taxon>
        <taxon>Sphingomonadaceae</taxon>
        <taxon>Sphingomonas</taxon>
    </lineage>
</organism>
<dbReference type="EMBL" id="CP065713">
    <property type="protein sequence ID" value="QPT07400.1"/>
    <property type="molecule type" value="Genomic_DNA"/>
</dbReference>
<evidence type="ECO:0000313" key="6">
    <source>
        <dbReference type="EMBL" id="QPT07400.1"/>
    </source>
</evidence>
<dbReference type="Proteomes" id="UP000594836">
    <property type="component" value="Chromosome"/>
</dbReference>
<feature type="transmembrane region" description="Helical" evidence="1">
    <location>
        <begin position="101"/>
        <end position="121"/>
    </location>
</feature>
<keyword evidence="1" id="KW-1133">Transmembrane helix</keyword>
<evidence type="ECO:0000313" key="8">
    <source>
        <dbReference type="Proteomes" id="UP000594836"/>
    </source>
</evidence>
<feature type="transmembrane region" description="Helical" evidence="1">
    <location>
        <begin position="128"/>
        <end position="150"/>
    </location>
</feature>
<dbReference type="NCBIfam" id="TIGR00254">
    <property type="entry name" value="GGDEF"/>
    <property type="match status" value="1"/>
</dbReference>
<dbReference type="Pfam" id="PF00563">
    <property type="entry name" value="EAL"/>
    <property type="match status" value="1"/>
</dbReference>
<evidence type="ECO:0000259" key="2">
    <source>
        <dbReference type="PROSITE" id="PS50883"/>
    </source>
</evidence>
<dbReference type="PANTHER" id="PTHR44757:SF2">
    <property type="entry name" value="BIOFILM ARCHITECTURE MAINTENANCE PROTEIN MBAA"/>
    <property type="match status" value="1"/>
</dbReference>
<dbReference type="Pfam" id="PF03707">
    <property type="entry name" value="MHYT"/>
    <property type="match status" value="1"/>
</dbReference>
<feature type="transmembrane region" description="Helical" evidence="1">
    <location>
        <begin position="186"/>
        <end position="205"/>
    </location>
</feature>
<protein>
    <submittedName>
        <fullName evidence="5">EAL domain-containing protein</fullName>
    </submittedName>
</protein>
<dbReference type="RefSeq" id="WP_139063038.1">
    <property type="nucleotide sequence ID" value="NZ_CAXIDK010000007.1"/>
</dbReference>
<dbReference type="SUPFAM" id="SSF141868">
    <property type="entry name" value="EAL domain-like"/>
    <property type="match status" value="1"/>
</dbReference>
<sequence>MLTKTWDSRSHFFAVIGSPLISSLLPYSAYLLAVSIGICLTSGWLVALLTAEVRHARISPIGWRDGGLALAAGLGVWSTHFSAMTAYRPDLILTYAPDRTALSAVVGILLVGLPIAALARVERRSRKLALAVTAGFGIWCMHAVGLSALMDCGHQFSTMTNLIGGLIGTAILINWQIRRSSNFPRLATSISFVGAVCAIHFISLAGDVVTAPLAIVHGSAMSPGLVAACTAFAVLIACLGGVLSASQARLRREREAQTLKAVIESMSDGLVFIDKAGRLRQYNRRFLTLFDTPPEALRTGVTIDTFLDTIARYRNWHPDKRTLVGQSMKAWVHAAESFDRECEMEDGRTYVMQCRPVTEQGVVLTFNDVTVERQASRKLSYHAHHDVLTNLGNRRALQERMAALIDKAKTFSLLLIDLDEFKEVNDTFGHGIGDKLLIHCAEVLHGLVGPDSFVARMGGDEMAIVMALPIGQATTFAQTVVTQMSNAVTIDGYRLLPGCSIGVAEWEAGLSGEELMRRADLALYDAKRAGRRRAHRYEHAMTEALLKRQEIVDGLHDAVKGGGFRLAFQPIADLASGITCGYEALLRWQHPVRGWISPDVFIPIAEDAGLIDEIGRWVIAEACRHLAGWSPHLYVAVNVSAAQLASDALLDHLAQAVIANGLAAERLEIEITETALIRDPVKVAGRLERICKLGFKIALDDFGTGQSSLSHLRDLCFDRIKIDRSFVLRAASDPRSMAVLRATVALGHELGVIAHAEGVETSDQLALCREIGCDAVQGYHIGRPLIPLVDMGMPHYVHADRVA</sequence>
<dbReference type="Pfam" id="PF12860">
    <property type="entry name" value="PAS_7"/>
    <property type="match status" value="1"/>
</dbReference>
<dbReference type="InterPro" id="IPR035919">
    <property type="entry name" value="EAL_sf"/>
</dbReference>
<dbReference type="InterPro" id="IPR000014">
    <property type="entry name" value="PAS"/>
</dbReference>
<dbReference type="PROSITE" id="PS50887">
    <property type="entry name" value="GGDEF"/>
    <property type="match status" value="1"/>
</dbReference>
<dbReference type="CDD" id="cd01949">
    <property type="entry name" value="GGDEF"/>
    <property type="match status" value="1"/>
</dbReference>
<dbReference type="SMART" id="SM00091">
    <property type="entry name" value="PAS"/>
    <property type="match status" value="1"/>
</dbReference>
<feature type="domain" description="EAL" evidence="2">
    <location>
        <begin position="548"/>
        <end position="798"/>
    </location>
</feature>
<dbReference type="EMBL" id="JABEOU010000010">
    <property type="protein sequence ID" value="NNG56382.1"/>
    <property type="molecule type" value="Genomic_DNA"/>
</dbReference>
<dbReference type="SMART" id="SM00052">
    <property type="entry name" value="EAL"/>
    <property type="match status" value="1"/>
</dbReference>
<keyword evidence="1" id="KW-0472">Membrane</keyword>
<evidence type="ECO:0000313" key="7">
    <source>
        <dbReference type="Proteomes" id="UP000550136"/>
    </source>
</evidence>
<dbReference type="GeneID" id="78528870"/>
<dbReference type="CDD" id="cd01948">
    <property type="entry name" value="EAL"/>
    <property type="match status" value="1"/>
</dbReference>
<feature type="domain" description="MHYT" evidence="4">
    <location>
        <begin position="27"/>
        <end position="227"/>
    </location>
</feature>
<evidence type="ECO:0000313" key="5">
    <source>
        <dbReference type="EMBL" id="NNG56382.1"/>
    </source>
</evidence>
<dbReference type="Gene3D" id="3.30.450.20">
    <property type="entry name" value="PAS domain"/>
    <property type="match status" value="1"/>
</dbReference>
<dbReference type="Gene3D" id="3.30.70.270">
    <property type="match status" value="1"/>
</dbReference>
<dbReference type="SUPFAM" id="SSF55073">
    <property type="entry name" value="Nucleotide cyclase"/>
    <property type="match status" value="1"/>
</dbReference>
<evidence type="ECO:0000259" key="3">
    <source>
        <dbReference type="PROSITE" id="PS50887"/>
    </source>
</evidence>
<proteinExistence type="predicted"/>
<dbReference type="InterPro" id="IPR000160">
    <property type="entry name" value="GGDEF_dom"/>
</dbReference>
<feature type="transmembrane region" description="Helical" evidence="1">
    <location>
        <begin position="156"/>
        <end position="174"/>
    </location>
</feature>
<reference evidence="5 7" key="1">
    <citation type="submission" date="2020-05" db="EMBL/GenBank/DDBJ databases">
        <title>Draft Genome Sequences of Sphingomonas sp. Isolated from the International Space Station.</title>
        <authorList>
            <person name="Bijlani S."/>
            <person name="Singh N.K."/>
            <person name="Mason C.E."/>
            <person name="Wang C.C."/>
            <person name="Venkateswaran K."/>
        </authorList>
    </citation>
    <scope>NUCLEOTIDE SEQUENCE [LARGE SCALE GENOMIC DNA]</scope>
    <source>
        <strain evidence="5 7">FKI-L5-BR-P1</strain>
    </source>
</reference>
<dbReference type="InterPro" id="IPR029787">
    <property type="entry name" value="Nucleotide_cyclase"/>
</dbReference>
<feature type="transmembrane region" description="Helical" evidence="1">
    <location>
        <begin position="27"/>
        <end position="49"/>
    </location>
</feature>